<sequence>MSSVASYTFTAKVSDLGLLVRLERITRRLRQAELAVLGGVRSQDVSNLERGVYVHPLARRRILAVLGIQGDRGAG</sequence>
<dbReference type="SUPFAM" id="SSF47413">
    <property type="entry name" value="lambda repressor-like DNA-binding domains"/>
    <property type="match status" value="1"/>
</dbReference>
<comment type="caution">
    <text evidence="1">The sequence shown here is derived from an EMBL/GenBank/DDBJ whole genome shotgun (WGS) entry which is preliminary data.</text>
</comment>
<reference evidence="1" key="1">
    <citation type="journal article" date="2014" name="Front. Microbiol.">
        <title>High frequency of phylogenetically diverse reductive dehalogenase-homologous genes in deep subseafloor sedimentary metagenomes.</title>
        <authorList>
            <person name="Kawai M."/>
            <person name="Futagami T."/>
            <person name="Toyoda A."/>
            <person name="Takaki Y."/>
            <person name="Nishi S."/>
            <person name="Hori S."/>
            <person name="Arai W."/>
            <person name="Tsubouchi T."/>
            <person name="Morono Y."/>
            <person name="Uchiyama I."/>
            <person name="Ito T."/>
            <person name="Fujiyama A."/>
            <person name="Inagaki F."/>
            <person name="Takami H."/>
        </authorList>
    </citation>
    <scope>NUCLEOTIDE SEQUENCE</scope>
    <source>
        <strain evidence="1">Expedition CK06-06</strain>
    </source>
</reference>
<gene>
    <name evidence="1" type="ORF">S01H1_06303</name>
</gene>
<organism evidence="1">
    <name type="scientific">marine sediment metagenome</name>
    <dbReference type="NCBI Taxonomy" id="412755"/>
    <lineage>
        <taxon>unclassified sequences</taxon>
        <taxon>metagenomes</taxon>
        <taxon>ecological metagenomes</taxon>
    </lineage>
</organism>
<proteinExistence type="predicted"/>
<accession>X0SGF8</accession>
<dbReference type="AlphaFoldDB" id="X0SGF8"/>
<dbReference type="InterPro" id="IPR010982">
    <property type="entry name" value="Lambda_DNA-bd_dom_sf"/>
</dbReference>
<dbReference type="Gene3D" id="1.10.260.40">
    <property type="entry name" value="lambda repressor-like DNA-binding domains"/>
    <property type="match status" value="1"/>
</dbReference>
<evidence type="ECO:0008006" key="2">
    <source>
        <dbReference type="Google" id="ProtNLM"/>
    </source>
</evidence>
<protein>
    <recommendedName>
        <fullName evidence="2">HTH cro/C1-type domain-containing protein</fullName>
    </recommendedName>
</protein>
<evidence type="ECO:0000313" key="1">
    <source>
        <dbReference type="EMBL" id="GAF80123.1"/>
    </source>
</evidence>
<dbReference type="EMBL" id="BARS01003261">
    <property type="protein sequence ID" value="GAF80123.1"/>
    <property type="molecule type" value="Genomic_DNA"/>
</dbReference>
<dbReference type="GO" id="GO:0003677">
    <property type="term" value="F:DNA binding"/>
    <property type="evidence" value="ECO:0007669"/>
    <property type="project" value="InterPro"/>
</dbReference>
<name>X0SGF8_9ZZZZ</name>